<dbReference type="AlphaFoldDB" id="E6WZ33"/>
<evidence type="ECO:0000313" key="3">
    <source>
        <dbReference type="Proteomes" id="UP000008633"/>
    </source>
</evidence>
<reference evidence="3" key="2">
    <citation type="submission" date="2011-01" db="EMBL/GenBank/DDBJ databases">
        <title>The complete genome of Nitratifractor salsuginis DSM 16511.</title>
        <authorList>
            <consortium name="US DOE Joint Genome Institute (JGI-PGF)"/>
            <person name="Lucas S."/>
            <person name="Copeland A."/>
            <person name="Lapidus A."/>
            <person name="Bruce D."/>
            <person name="Goodwin L."/>
            <person name="Pitluck S."/>
            <person name="Kyrpides N."/>
            <person name="Mavromatis K."/>
            <person name="Ivanova N."/>
            <person name="Mikhailova N."/>
            <person name="Zeytun A."/>
            <person name="Detter J.C."/>
            <person name="Tapia R."/>
            <person name="Han C."/>
            <person name="Land M."/>
            <person name="Hauser L."/>
            <person name="Markowitz V."/>
            <person name="Cheng J.-F."/>
            <person name="Hugenholtz P."/>
            <person name="Woyke T."/>
            <person name="Wu D."/>
            <person name="Tindall B."/>
            <person name="Schuetze A."/>
            <person name="Brambilla E."/>
            <person name="Klenk H.-P."/>
            <person name="Eisen J.A."/>
        </authorList>
    </citation>
    <scope>NUCLEOTIDE SEQUENCE [LARGE SCALE GENOMIC DNA]</scope>
    <source>
        <strain evidence="3">DSM 16511 / JCM 12458 / E9I37-1</strain>
    </source>
</reference>
<reference evidence="2 3" key="1">
    <citation type="journal article" date="2011" name="Stand. Genomic Sci.">
        <title>Complete genome sequence of Nitratifractor salsuginis type strain (E9I37-1).</title>
        <authorList>
            <person name="Anderson I."/>
            <person name="Sikorski J."/>
            <person name="Zeytun A."/>
            <person name="Nolan M."/>
            <person name="Lapidus A."/>
            <person name="Lucas S."/>
            <person name="Hammon N."/>
            <person name="Deshpande S."/>
            <person name="Cheng J.F."/>
            <person name="Tapia R."/>
            <person name="Han C."/>
            <person name="Goodwin L."/>
            <person name="Pitluck S."/>
            <person name="Liolios K."/>
            <person name="Pagani I."/>
            <person name="Ivanova N."/>
            <person name="Huntemann M."/>
            <person name="Mavromatis K."/>
            <person name="Ovchinikova G."/>
            <person name="Pati A."/>
            <person name="Chen A."/>
            <person name="Palaniappan K."/>
            <person name="Land M."/>
            <person name="Hauser L."/>
            <person name="Brambilla E.M."/>
            <person name="Ngatchou-Djao O.D."/>
            <person name="Rohde M."/>
            <person name="Tindall B.J."/>
            <person name="Goker M."/>
            <person name="Detter J.C."/>
            <person name="Woyke T."/>
            <person name="Bristow J."/>
            <person name="Eisen J.A."/>
            <person name="Markowitz V."/>
            <person name="Hugenholtz P."/>
            <person name="Klenk H.P."/>
            <person name="Kyrpides N.C."/>
        </authorList>
    </citation>
    <scope>NUCLEOTIDE SEQUENCE [LARGE SCALE GENOMIC DNA]</scope>
    <source>
        <strain evidence="3">DSM 16511 / JCM 12458 / E9I37-1</strain>
    </source>
</reference>
<dbReference type="STRING" id="749222.Nitsa_0211"/>
<dbReference type="EMBL" id="CP002452">
    <property type="protein sequence ID" value="ADV45483.1"/>
    <property type="molecule type" value="Genomic_DNA"/>
</dbReference>
<dbReference type="GO" id="GO:0009446">
    <property type="term" value="P:putrescine biosynthetic process"/>
    <property type="evidence" value="ECO:0007669"/>
    <property type="project" value="InterPro"/>
</dbReference>
<protein>
    <submittedName>
        <fullName evidence="2">Agmatine deiminase</fullName>
        <ecNumber evidence="2">3.5.3.12</ecNumber>
    </submittedName>
</protein>
<dbReference type="PANTHER" id="PTHR31377:SF0">
    <property type="entry name" value="AGMATINE DEIMINASE-RELATED"/>
    <property type="match status" value="1"/>
</dbReference>
<evidence type="ECO:0000256" key="1">
    <source>
        <dbReference type="ARBA" id="ARBA00022801"/>
    </source>
</evidence>
<dbReference type="SUPFAM" id="SSF55909">
    <property type="entry name" value="Pentein"/>
    <property type="match status" value="1"/>
</dbReference>
<organism evidence="2 3">
    <name type="scientific">Nitratifractor salsuginis (strain DSM 16511 / JCM 12458 / E9I37-1)</name>
    <dbReference type="NCBI Taxonomy" id="749222"/>
    <lineage>
        <taxon>Bacteria</taxon>
        <taxon>Pseudomonadati</taxon>
        <taxon>Campylobacterota</taxon>
        <taxon>Epsilonproteobacteria</taxon>
        <taxon>Campylobacterales</taxon>
        <taxon>Sulfurovaceae</taxon>
        <taxon>Nitratifractor</taxon>
    </lineage>
</organism>
<dbReference type="HOGENOM" id="CLU_037682_0_0_7"/>
<evidence type="ECO:0000313" key="2">
    <source>
        <dbReference type="EMBL" id="ADV45483.1"/>
    </source>
</evidence>
<dbReference type="OrthoDB" id="9808013at2"/>
<dbReference type="RefSeq" id="WP_013553180.1">
    <property type="nucleotide sequence ID" value="NC_014935.1"/>
</dbReference>
<proteinExistence type="predicted"/>
<dbReference type="Pfam" id="PF04371">
    <property type="entry name" value="PAD_porph"/>
    <property type="match status" value="1"/>
</dbReference>
<name>E6WZ33_NITSE</name>
<dbReference type="EC" id="3.5.3.12" evidence="2"/>
<accession>E6WZ33</accession>
<dbReference type="PANTHER" id="PTHR31377">
    <property type="entry name" value="AGMATINE DEIMINASE-RELATED"/>
    <property type="match status" value="1"/>
</dbReference>
<keyword evidence="1 2" id="KW-0378">Hydrolase</keyword>
<gene>
    <name evidence="2" type="ordered locus">Nitsa_0211</name>
</gene>
<dbReference type="GO" id="GO:0047632">
    <property type="term" value="F:agmatine deiminase activity"/>
    <property type="evidence" value="ECO:0007669"/>
    <property type="project" value="UniProtKB-EC"/>
</dbReference>
<dbReference type="Proteomes" id="UP000008633">
    <property type="component" value="Chromosome"/>
</dbReference>
<dbReference type="KEGG" id="nsa:Nitsa_0211"/>
<keyword evidence="3" id="KW-1185">Reference proteome</keyword>
<dbReference type="Gene3D" id="3.75.10.10">
    <property type="entry name" value="L-arginine/glycine Amidinotransferase, Chain A"/>
    <property type="match status" value="1"/>
</dbReference>
<dbReference type="eggNOG" id="COG2957">
    <property type="taxonomic scope" value="Bacteria"/>
</dbReference>
<dbReference type="GO" id="GO:0004668">
    <property type="term" value="F:protein-arginine deiminase activity"/>
    <property type="evidence" value="ECO:0007669"/>
    <property type="project" value="InterPro"/>
</dbReference>
<sequence length="336" mass="38101">MTRLKAEWEDQKVVLLAFPHEATDWAREGDLQKSYAPFVRIAQAVAYTQTVYILCKERQAVNDLFCSTNNMVFIEADYNDTWIRDYGPLSAEDASGNPLLLDFIFDGWGGKFEAALDNRVNRFLHGKGYFGTTPMKSFDFVLEGGSIETDSAGTILTTSRCLCNPNRNGGLSKEAVEKRLREYLGARRVLWLDHGYLAGDDTDSHIDTLARFVDPETIAYVRCDDPEDEHFKALRKMEEQLRSFRTPEGKPYRLIPLPMAPVCTDEAGRRLPATYANFLITNRALLYPTYEARELDRRAGAIFKELFPGREVIPIPCKRLITQGGSLHCSTMQVAF</sequence>
<dbReference type="InterPro" id="IPR007466">
    <property type="entry name" value="Peptidyl-Arg-deiminase_porph"/>
</dbReference>